<comment type="similarity">
    <text evidence="1 2">Belongs to the small heat shock protein (HSP20) family.</text>
</comment>
<evidence type="ECO:0000259" key="4">
    <source>
        <dbReference type="PROSITE" id="PS01031"/>
    </source>
</evidence>
<dbReference type="GO" id="GO:0051082">
    <property type="term" value="F:unfolded protein binding"/>
    <property type="evidence" value="ECO:0007669"/>
    <property type="project" value="TreeGrafter"/>
</dbReference>
<evidence type="ECO:0000313" key="5">
    <source>
        <dbReference type="EMBL" id="VDP88576.1"/>
    </source>
</evidence>
<name>A0A183AX11_9TREM</name>
<dbReference type="GO" id="GO:0005634">
    <property type="term" value="C:nucleus"/>
    <property type="evidence" value="ECO:0007669"/>
    <property type="project" value="TreeGrafter"/>
</dbReference>
<proteinExistence type="inferred from homology"/>
<feature type="compositionally biased region" description="Low complexity" evidence="3">
    <location>
        <begin position="8"/>
        <end position="22"/>
    </location>
</feature>
<feature type="domain" description="SHSP" evidence="4">
    <location>
        <begin position="168"/>
        <end position="279"/>
    </location>
</feature>
<dbReference type="InterPro" id="IPR008978">
    <property type="entry name" value="HSP20-like_chaperone"/>
</dbReference>
<feature type="region of interest" description="Disordered" evidence="3">
    <location>
        <begin position="1"/>
        <end position="32"/>
    </location>
</feature>
<evidence type="ECO:0000256" key="2">
    <source>
        <dbReference type="RuleBase" id="RU003616"/>
    </source>
</evidence>
<protein>
    <submittedName>
        <fullName evidence="7">Major egg antigen</fullName>
    </submittedName>
</protein>
<dbReference type="InterPro" id="IPR002068">
    <property type="entry name" value="A-crystallin/Hsp20_dom"/>
</dbReference>
<dbReference type="GO" id="GO:0005737">
    <property type="term" value="C:cytoplasm"/>
    <property type="evidence" value="ECO:0007669"/>
    <property type="project" value="TreeGrafter"/>
</dbReference>
<dbReference type="PROSITE" id="PS01031">
    <property type="entry name" value="SHSP"/>
    <property type="match status" value="2"/>
</dbReference>
<gene>
    <name evidence="5" type="ORF">ECPE_LOCUS11496</name>
</gene>
<dbReference type="SUPFAM" id="SSF49764">
    <property type="entry name" value="HSP20-like chaperones"/>
    <property type="match status" value="2"/>
</dbReference>
<dbReference type="PANTHER" id="PTHR45640:SF26">
    <property type="entry name" value="RE23625P"/>
    <property type="match status" value="1"/>
</dbReference>
<dbReference type="InterPro" id="IPR001436">
    <property type="entry name" value="Alpha-crystallin/sHSP_animal"/>
</dbReference>
<dbReference type="OrthoDB" id="10060792at2759"/>
<dbReference type="PANTHER" id="PTHR45640">
    <property type="entry name" value="HEAT SHOCK PROTEIN HSP-12.2-RELATED"/>
    <property type="match status" value="1"/>
</dbReference>
<reference evidence="5 6" key="2">
    <citation type="submission" date="2018-11" db="EMBL/GenBank/DDBJ databases">
        <authorList>
            <consortium name="Pathogen Informatics"/>
        </authorList>
    </citation>
    <scope>NUCLEOTIDE SEQUENCE [LARGE SCALE GENOMIC DNA]</scope>
    <source>
        <strain evidence="5 6">Egypt</strain>
    </source>
</reference>
<keyword evidence="6" id="KW-1185">Reference proteome</keyword>
<accession>A0A183AX11</accession>
<dbReference type="Gene3D" id="2.60.40.790">
    <property type="match status" value="2"/>
</dbReference>
<feature type="domain" description="SHSP" evidence="4">
    <location>
        <begin position="303"/>
        <end position="404"/>
    </location>
</feature>
<dbReference type="Pfam" id="PF00011">
    <property type="entry name" value="HSP20"/>
    <property type="match status" value="2"/>
</dbReference>
<evidence type="ECO:0000313" key="7">
    <source>
        <dbReference type="WBParaSite" id="ECPE_0001153101-mRNA-1"/>
    </source>
</evidence>
<evidence type="ECO:0000313" key="6">
    <source>
        <dbReference type="Proteomes" id="UP000272942"/>
    </source>
</evidence>
<dbReference type="CDD" id="cd06526">
    <property type="entry name" value="metazoan_ACD"/>
    <property type="match status" value="2"/>
</dbReference>
<dbReference type="Proteomes" id="UP000272942">
    <property type="component" value="Unassembled WGS sequence"/>
</dbReference>
<sequence length="404" mass="45963">MPTEDKQQQQQVQEQQQVQGQQDPVSIPVHREKRSLEQKYRDLVSKLGGKYRSSVTDGNQIQAVNTEWPSEVNRWIASTNRLWSDVMRRLWQNAFELVPAEISYLDPLVTMNTAAPQDYIQAILSHMDRQTEAVRKEMSQFTSNMLGGVMPGDEMSGPLVPQGGLIGGPLGFLKDAFQMGEDGKVKFRLQFDMRGYAPEDVEVKMKKHWLTVQAKKTMKTERGRNTSEFCRTVYVPSSVDGDNFQCQLTNDGILILEAPVKHDDYRQIKFDRDLKLGIKPRSDRQLNENQPETMEVESTNTDLQVTGRFSPVIQEGGPTNRTLHVEIPIEPGFTADDLSIRVDANRLIVTGRHEMNEDTDKYCERSVHEFSRSYVVPETVDPFSMVSQLRGATLVVEAPLVRSE</sequence>
<organism evidence="7">
    <name type="scientific">Echinostoma caproni</name>
    <dbReference type="NCBI Taxonomy" id="27848"/>
    <lineage>
        <taxon>Eukaryota</taxon>
        <taxon>Metazoa</taxon>
        <taxon>Spiralia</taxon>
        <taxon>Lophotrochozoa</taxon>
        <taxon>Platyhelminthes</taxon>
        <taxon>Trematoda</taxon>
        <taxon>Digenea</taxon>
        <taxon>Plagiorchiida</taxon>
        <taxon>Echinostomata</taxon>
        <taxon>Echinostomatoidea</taxon>
        <taxon>Echinostomatidae</taxon>
        <taxon>Echinostoma</taxon>
    </lineage>
</organism>
<dbReference type="GO" id="GO:0009408">
    <property type="term" value="P:response to heat"/>
    <property type="evidence" value="ECO:0007669"/>
    <property type="project" value="TreeGrafter"/>
</dbReference>
<dbReference type="AlphaFoldDB" id="A0A183AX11"/>
<dbReference type="GO" id="GO:0042026">
    <property type="term" value="P:protein refolding"/>
    <property type="evidence" value="ECO:0007669"/>
    <property type="project" value="TreeGrafter"/>
</dbReference>
<dbReference type="EMBL" id="UZAN01050945">
    <property type="protein sequence ID" value="VDP88576.1"/>
    <property type="molecule type" value="Genomic_DNA"/>
</dbReference>
<evidence type="ECO:0000256" key="3">
    <source>
        <dbReference type="SAM" id="MobiDB-lite"/>
    </source>
</evidence>
<reference evidence="7" key="1">
    <citation type="submission" date="2016-06" db="UniProtKB">
        <authorList>
            <consortium name="WormBaseParasite"/>
        </authorList>
    </citation>
    <scope>IDENTIFICATION</scope>
</reference>
<evidence type="ECO:0000256" key="1">
    <source>
        <dbReference type="PROSITE-ProRule" id="PRU00285"/>
    </source>
</evidence>
<dbReference type="WBParaSite" id="ECPE_0001153101-mRNA-1">
    <property type="protein sequence ID" value="ECPE_0001153101-mRNA-1"/>
    <property type="gene ID" value="ECPE_0001153101"/>
</dbReference>